<accession>A0AAW9HRB4</accession>
<keyword evidence="4" id="KW-1185">Reference proteome</keyword>
<feature type="signal peptide" evidence="1">
    <location>
        <begin position="1"/>
        <end position="20"/>
    </location>
</feature>
<keyword evidence="1" id="KW-0732">Signal</keyword>
<reference evidence="2 4" key="1">
    <citation type="submission" date="2023-10" db="EMBL/GenBank/DDBJ databases">
        <title>Whole Genome based description of the genera Actinobaculum and Actinotignum reveals a complex phylogenetic relationship within the species included in the genus Actinotignum.</title>
        <authorList>
            <person name="Jensen C.S."/>
            <person name="Dargis R."/>
            <person name="Kemp M."/>
            <person name="Christensen J.J."/>
        </authorList>
    </citation>
    <scope>NUCLEOTIDE SEQUENCE</scope>
    <source>
        <strain evidence="3 4">SLA_B089</strain>
        <strain evidence="2">SLA_B245</strain>
    </source>
</reference>
<sequence>MKHRVLPVFSSLLIVVGGCAAGGSDPGSAGATSHGTAAASASEWDPNTWKAKIKISPRYHTEEEKLAFRAQWLKRDAEFLEIEDPPDVPLVEWQESLEQSNIKMAECLTGKGFGSHVNPKGGVASNGSIPESQEAAYNLASYECYAMYFLNPEFLTDWSEDQLRVIWDYWDEYYIPCLAAHGFTVDTSERPARETYVATFHTDAEHRWFPSNDGSLLFQIPLEVWKTCPNTPPASQFYGLE</sequence>
<evidence type="ECO:0000313" key="4">
    <source>
        <dbReference type="Proteomes" id="UP001284901"/>
    </source>
</evidence>
<dbReference type="RefSeq" id="WP_087069959.1">
    <property type="nucleotide sequence ID" value="NZ_CAUPFC010000017.1"/>
</dbReference>
<protein>
    <recommendedName>
        <fullName evidence="6">DUF4913 domain-containing protein</fullName>
    </recommendedName>
</protein>
<evidence type="ECO:0000313" key="5">
    <source>
        <dbReference type="Proteomes" id="UP001288320"/>
    </source>
</evidence>
<dbReference type="Proteomes" id="UP001284901">
    <property type="component" value="Unassembled WGS sequence"/>
</dbReference>
<gene>
    <name evidence="2" type="ORF">R6G74_08860</name>
    <name evidence="3" type="ORF">R6P33_01900</name>
</gene>
<evidence type="ECO:0000313" key="2">
    <source>
        <dbReference type="EMBL" id="MDY5141413.1"/>
    </source>
</evidence>
<comment type="caution">
    <text evidence="2">The sequence shown here is derived from an EMBL/GenBank/DDBJ whole genome shotgun (WGS) entry which is preliminary data.</text>
</comment>
<evidence type="ECO:0000256" key="1">
    <source>
        <dbReference type="SAM" id="SignalP"/>
    </source>
</evidence>
<organism evidence="2 5">
    <name type="scientific">Actinotignum timonense</name>
    <dbReference type="NCBI Taxonomy" id="1870995"/>
    <lineage>
        <taxon>Bacteria</taxon>
        <taxon>Bacillati</taxon>
        <taxon>Actinomycetota</taxon>
        <taxon>Actinomycetes</taxon>
        <taxon>Actinomycetales</taxon>
        <taxon>Actinomycetaceae</taxon>
        <taxon>Actinotignum</taxon>
    </lineage>
</organism>
<dbReference type="PROSITE" id="PS51257">
    <property type="entry name" value="PROKAR_LIPOPROTEIN"/>
    <property type="match status" value="1"/>
</dbReference>
<proteinExistence type="predicted"/>
<dbReference type="Proteomes" id="UP001288320">
    <property type="component" value="Unassembled WGS sequence"/>
</dbReference>
<dbReference type="EMBL" id="JAWNFV010000024">
    <property type="protein sequence ID" value="MDY5141413.1"/>
    <property type="molecule type" value="Genomic_DNA"/>
</dbReference>
<dbReference type="AlphaFoldDB" id="A0AAW9HRB4"/>
<name>A0AAW9HRB4_9ACTO</name>
<dbReference type="GeneID" id="92813518"/>
<dbReference type="EMBL" id="JAWNFY010000004">
    <property type="protein sequence ID" value="MDY5145777.1"/>
    <property type="molecule type" value="Genomic_DNA"/>
</dbReference>
<evidence type="ECO:0000313" key="3">
    <source>
        <dbReference type="EMBL" id="MDY5145777.1"/>
    </source>
</evidence>
<feature type="chain" id="PRO_5043903276" description="DUF4913 domain-containing protein" evidence="1">
    <location>
        <begin position="21"/>
        <end position="241"/>
    </location>
</feature>
<evidence type="ECO:0008006" key="6">
    <source>
        <dbReference type="Google" id="ProtNLM"/>
    </source>
</evidence>